<organism evidence="2 3">
    <name type="scientific">Nitrosomonas communis</name>
    <dbReference type="NCBI Taxonomy" id="44574"/>
    <lineage>
        <taxon>Bacteria</taxon>
        <taxon>Pseudomonadati</taxon>
        <taxon>Pseudomonadota</taxon>
        <taxon>Betaproteobacteria</taxon>
        <taxon>Nitrosomonadales</taxon>
        <taxon>Nitrosomonadaceae</taxon>
        <taxon>Nitrosomonas</taxon>
    </lineage>
</organism>
<name>A0A1H2ZYB4_9PROT</name>
<dbReference type="AlphaFoldDB" id="A0A1H2ZYB4"/>
<keyword evidence="2" id="KW-0540">Nuclease</keyword>
<proteinExistence type="predicted"/>
<protein>
    <submittedName>
        <fullName evidence="2">DDE superfamily endonuclease</fullName>
    </submittedName>
</protein>
<sequence length="118" mass="13280">MLLNFVSRKVLTHHVLVAHEERRIYQQKVEGYKREGHVIVYLDESGFAHDIPRTHGYAPVGERAHGVKDWHAGGRTYVIGALIKGVLLTVGLFTAHINTDIFYAWVTQSFCPSPCPLA</sequence>
<evidence type="ECO:0000313" key="3">
    <source>
        <dbReference type="Proteomes" id="UP000183454"/>
    </source>
</evidence>
<keyword evidence="2" id="KW-0378">Hydrolase</keyword>
<dbReference type="Proteomes" id="UP000183454">
    <property type="component" value="Unassembled WGS sequence"/>
</dbReference>
<gene>
    <name evidence="2" type="ORF">SAMN05421882_11013</name>
</gene>
<dbReference type="InterPro" id="IPR038717">
    <property type="entry name" value="Tc1-like_DDE_dom"/>
</dbReference>
<dbReference type="EMBL" id="FNNH01000101">
    <property type="protein sequence ID" value="SDX22353.1"/>
    <property type="molecule type" value="Genomic_DNA"/>
</dbReference>
<evidence type="ECO:0000313" key="2">
    <source>
        <dbReference type="EMBL" id="SDX22353.1"/>
    </source>
</evidence>
<feature type="domain" description="Tc1-like transposase DDE" evidence="1">
    <location>
        <begin position="39"/>
        <end position="112"/>
    </location>
</feature>
<dbReference type="Pfam" id="PF13358">
    <property type="entry name" value="DDE_3"/>
    <property type="match status" value="1"/>
</dbReference>
<accession>A0A1H2ZYB4</accession>
<evidence type="ECO:0000259" key="1">
    <source>
        <dbReference type="Pfam" id="PF13358"/>
    </source>
</evidence>
<reference evidence="2 3" key="1">
    <citation type="submission" date="2016-10" db="EMBL/GenBank/DDBJ databases">
        <authorList>
            <person name="de Groot N.N."/>
        </authorList>
    </citation>
    <scope>NUCLEOTIDE SEQUENCE [LARGE SCALE GENOMIC DNA]</scope>
    <source>
        <strain evidence="2 3">Nm110</strain>
    </source>
</reference>
<dbReference type="GO" id="GO:0004519">
    <property type="term" value="F:endonuclease activity"/>
    <property type="evidence" value="ECO:0007669"/>
    <property type="project" value="UniProtKB-KW"/>
</dbReference>
<keyword evidence="2" id="KW-0255">Endonuclease</keyword>